<dbReference type="EMBL" id="BAUJ01000031">
    <property type="protein sequence ID" value="GAD90006.1"/>
    <property type="molecule type" value="Genomic_DNA"/>
</dbReference>
<dbReference type="RefSeq" id="WP_023404360.1">
    <property type="nucleotide sequence ID" value="NZ_BAUJ01000031.1"/>
</dbReference>
<dbReference type="AlphaFoldDB" id="V5FJT2"/>
<dbReference type="Proteomes" id="UP000017800">
    <property type="component" value="Unassembled WGS sequence"/>
</dbReference>
<keyword evidence="2" id="KW-1185">Reference proteome</keyword>
<dbReference type="OrthoDB" id="9794942at2"/>
<comment type="caution">
    <text evidence="1">The sequence shown here is derived from an EMBL/GenBank/DDBJ whole genome shotgun (WGS) entry which is preliminary data.</text>
</comment>
<evidence type="ECO:0000313" key="2">
    <source>
        <dbReference type="Proteomes" id="UP000017800"/>
    </source>
</evidence>
<reference evidence="1 2" key="1">
    <citation type="submission" date="2013-11" db="EMBL/GenBank/DDBJ databases">
        <title>Whole genome shotgun sequence of Vibrio halioticoli NBRC 102217.</title>
        <authorList>
            <person name="Isaki S."/>
            <person name="Kimura A."/>
            <person name="Ohji S."/>
            <person name="Hosoyama A."/>
            <person name="Fujita N."/>
            <person name="Hashimoto M."/>
            <person name="Hosoyama Y."/>
            <person name="Yamazoe A."/>
        </authorList>
    </citation>
    <scope>NUCLEOTIDE SEQUENCE [LARGE SCALE GENOMIC DNA]</scope>
    <source>
        <strain evidence="1 2">NBRC 102217</strain>
    </source>
</reference>
<dbReference type="eggNOG" id="ENOG5030MKD">
    <property type="taxonomic scope" value="Bacteria"/>
</dbReference>
<name>V5FJT2_9VIBR</name>
<gene>
    <name evidence="1" type="ORF">VHA01S_031_00190</name>
</gene>
<proteinExistence type="predicted"/>
<organism evidence="1 2">
    <name type="scientific">Vibrio halioticoli NBRC 102217</name>
    <dbReference type="NCBI Taxonomy" id="1219072"/>
    <lineage>
        <taxon>Bacteria</taxon>
        <taxon>Pseudomonadati</taxon>
        <taxon>Pseudomonadota</taxon>
        <taxon>Gammaproteobacteria</taxon>
        <taxon>Vibrionales</taxon>
        <taxon>Vibrionaceae</taxon>
        <taxon>Vibrio</taxon>
    </lineage>
</organism>
<protein>
    <submittedName>
        <fullName evidence="1">Uncharacterized protein</fullName>
    </submittedName>
</protein>
<evidence type="ECO:0000313" key="1">
    <source>
        <dbReference type="EMBL" id="GAD90006.1"/>
    </source>
</evidence>
<accession>V5FJT2</accession>
<sequence length="159" mass="18606">MNPLTYQARPCKYTHTYEQKGLSCKSYLVWSEMYSKDELPDISRLDSLINASLDSWDHPNDHAAAFAITHLANDGWYFLISRWNDANMLRHRVFSVNSNTEQWALSSLSDSSIIACIWELKLMMKERDFWVDEVLEAPFEVHESRRISNYLSKCFEGTL</sequence>